<dbReference type="InterPro" id="IPR004294">
    <property type="entry name" value="Carotenoid_Oase"/>
</dbReference>
<evidence type="ECO:0000256" key="6">
    <source>
        <dbReference type="ARBA" id="ARBA00023002"/>
    </source>
</evidence>
<proteinExistence type="inferred from homology"/>
<comment type="cofactor">
    <cofactor evidence="1">
        <name>Fe(2+)</name>
        <dbReference type="ChEBI" id="CHEBI:29033"/>
    </cofactor>
</comment>
<dbReference type="OrthoDB" id="407010at2759"/>
<evidence type="ECO:0000313" key="9">
    <source>
        <dbReference type="EMBL" id="KAJ1254370.1"/>
    </source>
</evidence>
<dbReference type="PANTHER" id="PTHR10543">
    <property type="entry name" value="BETA-CAROTENE DIOXYGENASE"/>
    <property type="match status" value="1"/>
</dbReference>
<dbReference type="GO" id="GO:0046872">
    <property type="term" value="F:metal ion binding"/>
    <property type="evidence" value="ECO:0007669"/>
    <property type="project" value="UniProtKB-KW"/>
</dbReference>
<evidence type="ECO:0000313" key="10">
    <source>
        <dbReference type="Proteomes" id="UP001164776"/>
    </source>
</evidence>
<comment type="caution">
    <text evidence="9">The sequence shown here is derived from an EMBL/GenBank/DDBJ whole genome shotgun (WGS) entry which is preliminary data.</text>
</comment>
<evidence type="ECO:0000256" key="3">
    <source>
        <dbReference type="ARBA" id="ARBA00022723"/>
    </source>
</evidence>
<reference evidence="9 10" key="1">
    <citation type="submission" date="2022-10" db="EMBL/GenBank/DDBJ databases">
        <title>WGS assembly of Paspalum vaginatum 540-79.</title>
        <authorList>
            <person name="Sun G."/>
            <person name="Wase N."/>
            <person name="Shu S."/>
            <person name="Jenkins J."/>
            <person name="Zhou B."/>
            <person name="Torres-Rodriguez J."/>
            <person name="Chen C."/>
            <person name="Sandor L."/>
            <person name="Plott C."/>
            <person name="Yoshinga Y."/>
            <person name="Daum C."/>
            <person name="Qi P."/>
            <person name="Barry K."/>
            <person name="Lipzen A."/>
            <person name="Berry L."/>
            <person name="Pedersen C."/>
            <person name="Gottilla T."/>
            <person name="Foltz A."/>
            <person name="Yu H."/>
            <person name="O'Malley R."/>
            <person name="Zhang C."/>
            <person name="Devos K."/>
            <person name="Sigmon B."/>
            <person name="Yu B."/>
            <person name="Obata T."/>
            <person name="Schmutz J."/>
            <person name="Schnable J."/>
        </authorList>
    </citation>
    <scope>NUCLEOTIDE SEQUENCE [LARGE SCALE GENOMIC DNA]</scope>
    <source>
        <strain evidence="10">cv. 540-79</strain>
    </source>
</reference>
<name>A0A9W7X6X2_9POAL</name>
<evidence type="ECO:0000256" key="7">
    <source>
        <dbReference type="ARBA" id="ARBA00023004"/>
    </source>
</evidence>
<dbReference type="AlphaFoldDB" id="A0A9W7X6X2"/>
<dbReference type="GO" id="GO:0009507">
    <property type="term" value="C:chloroplast"/>
    <property type="evidence" value="ECO:0007669"/>
    <property type="project" value="TreeGrafter"/>
</dbReference>
<keyword evidence="6" id="KW-0560">Oxidoreductase</keyword>
<gene>
    <name evidence="9" type="ORF">BS78_K074700</name>
</gene>
<evidence type="ECO:0000256" key="8">
    <source>
        <dbReference type="SAM" id="MobiDB-lite"/>
    </source>
</evidence>
<dbReference type="GO" id="GO:0016121">
    <property type="term" value="P:carotene catabolic process"/>
    <property type="evidence" value="ECO:0007669"/>
    <property type="project" value="TreeGrafter"/>
</dbReference>
<feature type="region of interest" description="Disordered" evidence="8">
    <location>
        <begin position="217"/>
        <end position="239"/>
    </location>
</feature>
<dbReference type="Proteomes" id="UP001164776">
    <property type="component" value="Unassembled WGS sequence"/>
</dbReference>
<accession>A0A9W7X6X2</accession>
<protein>
    <submittedName>
        <fullName evidence="9">Uncharacterized protein</fullName>
    </submittedName>
</protein>
<evidence type="ECO:0000256" key="1">
    <source>
        <dbReference type="ARBA" id="ARBA00001954"/>
    </source>
</evidence>
<evidence type="ECO:0000256" key="2">
    <source>
        <dbReference type="ARBA" id="ARBA00006787"/>
    </source>
</evidence>
<keyword evidence="7" id="KW-0408">Iron</keyword>
<keyword evidence="3" id="KW-0479">Metal-binding</keyword>
<comment type="similarity">
    <text evidence="2">Belongs to the carotenoid oxygenase family.</text>
</comment>
<dbReference type="EMBL" id="MU630117">
    <property type="protein sequence ID" value="KAJ1254370.1"/>
    <property type="molecule type" value="Genomic_DNA"/>
</dbReference>
<dbReference type="Pfam" id="PF03055">
    <property type="entry name" value="RPE65"/>
    <property type="match status" value="1"/>
</dbReference>
<keyword evidence="4" id="KW-0809">Transit peptide</keyword>
<evidence type="ECO:0000256" key="4">
    <source>
        <dbReference type="ARBA" id="ARBA00022946"/>
    </source>
</evidence>
<dbReference type="GO" id="GO:0010436">
    <property type="term" value="F:carotenoid dioxygenase activity"/>
    <property type="evidence" value="ECO:0007669"/>
    <property type="project" value="TreeGrafter"/>
</dbReference>
<evidence type="ECO:0000256" key="5">
    <source>
        <dbReference type="ARBA" id="ARBA00022964"/>
    </source>
</evidence>
<keyword evidence="5" id="KW-0223">Dioxygenase</keyword>
<organism evidence="9 10">
    <name type="scientific">Paspalum vaginatum</name>
    <name type="common">seashore paspalum</name>
    <dbReference type="NCBI Taxonomy" id="158149"/>
    <lineage>
        <taxon>Eukaryota</taxon>
        <taxon>Viridiplantae</taxon>
        <taxon>Streptophyta</taxon>
        <taxon>Embryophyta</taxon>
        <taxon>Tracheophyta</taxon>
        <taxon>Spermatophyta</taxon>
        <taxon>Magnoliopsida</taxon>
        <taxon>Liliopsida</taxon>
        <taxon>Poales</taxon>
        <taxon>Poaceae</taxon>
        <taxon>PACMAD clade</taxon>
        <taxon>Panicoideae</taxon>
        <taxon>Andropogonodae</taxon>
        <taxon>Paspaleae</taxon>
        <taxon>Paspalinae</taxon>
        <taxon>Paspalum</taxon>
    </lineage>
</organism>
<keyword evidence="10" id="KW-1185">Reference proteome</keyword>
<sequence length="239" mass="25453">MHEHDQLVFSAGRNALGVLSGAALTDNPNSAVLPLGDGRVLCLTETTKSSILVDPDTLATVGKLRYADGIGGSMAMMIQAAHRTRSSPTTSSRRCSRTSCGRATSSCARMAAGTDERKVVGRVDCRGGPTPAGWMQSFAVTDRVGRFRIPLDGSSPLAGELETALDPEEHGRGMDMCSINPAHLGKAYRYACARRPCNNFPNTLTKIDLVEKTAESSWHEEGAVPSEPFFVARPGATDE</sequence>
<dbReference type="PANTHER" id="PTHR10543:SF24">
    <property type="entry name" value="CAROTENOID ISOMEROOXYGENASE"/>
    <property type="match status" value="1"/>
</dbReference>